<feature type="transmembrane region" description="Helical" evidence="7">
    <location>
        <begin position="134"/>
        <end position="156"/>
    </location>
</feature>
<reference evidence="10" key="1">
    <citation type="journal article" date="2019" name="Int. J. Syst. Evol. Microbiol.">
        <title>The Global Catalogue of Microorganisms (GCM) 10K type strain sequencing project: providing services to taxonomists for standard genome sequencing and annotation.</title>
        <authorList>
            <consortium name="The Broad Institute Genomics Platform"/>
            <consortium name="The Broad Institute Genome Sequencing Center for Infectious Disease"/>
            <person name="Wu L."/>
            <person name="Ma J."/>
        </authorList>
    </citation>
    <scope>NUCLEOTIDE SEQUENCE [LARGE SCALE GENOMIC DNA]</scope>
    <source>
        <strain evidence="10">JCM 17939</strain>
    </source>
</reference>
<feature type="transmembrane region" description="Helical" evidence="7">
    <location>
        <begin position="437"/>
        <end position="457"/>
    </location>
</feature>
<feature type="transmembrane region" description="Helical" evidence="7">
    <location>
        <begin position="300"/>
        <end position="321"/>
    </location>
</feature>
<dbReference type="PANTHER" id="PTHR42718:SF42">
    <property type="entry name" value="EXPORT PROTEIN"/>
    <property type="match status" value="1"/>
</dbReference>
<evidence type="ECO:0000256" key="4">
    <source>
        <dbReference type="ARBA" id="ARBA00022692"/>
    </source>
</evidence>
<evidence type="ECO:0000313" key="10">
    <source>
        <dbReference type="Proteomes" id="UP001501442"/>
    </source>
</evidence>
<dbReference type="PROSITE" id="PS50850">
    <property type="entry name" value="MFS"/>
    <property type="match status" value="1"/>
</dbReference>
<feature type="transmembrane region" description="Helical" evidence="7">
    <location>
        <begin position="328"/>
        <end position="347"/>
    </location>
</feature>
<accession>A0ABP8UGK3</accession>
<gene>
    <name evidence="9" type="ORF">GCM10023196_056740</name>
</gene>
<dbReference type="Proteomes" id="UP001501442">
    <property type="component" value="Unassembled WGS sequence"/>
</dbReference>
<feature type="transmembrane region" description="Helical" evidence="7">
    <location>
        <begin position="265"/>
        <end position="288"/>
    </location>
</feature>
<dbReference type="RefSeq" id="WP_345434127.1">
    <property type="nucleotide sequence ID" value="NZ_BAABHK010000008.1"/>
</dbReference>
<keyword evidence="6 7" id="KW-0472">Membrane</keyword>
<dbReference type="PANTHER" id="PTHR42718">
    <property type="entry name" value="MAJOR FACILITATOR SUPERFAMILY MULTIDRUG TRANSPORTER MFSC"/>
    <property type="match status" value="1"/>
</dbReference>
<evidence type="ECO:0000313" key="9">
    <source>
        <dbReference type="EMBL" id="GAA4630635.1"/>
    </source>
</evidence>
<evidence type="ECO:0000256" key="5">
    <source>
        <dbReference type="ARBA" id="ARBA00022989"/>
    </source>
</evidence>
<keyword evidence="2" id="KW-0813">Transport</keyword>
<protein>
    <submittedName>
        <fullName evidence="9">MFS transporter</fullName>
    </submittedName>
</protein>
<feature type="transmembrane region" description="Helical" evidence="7">
    <location>
        <begin position="7"/>
        <end position="24"/>
    </location>
</feature>
<feature type="transmembrane region" description="Helical" evidence="7">
    <location>
        <begin position="75"/>
        <end position="94"/>
    </location>
</feature>
<evidence type="ECO:0000256" key="6">
    <source>
        <dbReference type="ARBA" id="ARBA00023136"/>
    </source>
</evidence>
<keyword evidence="3" id="KW-1003">Cell membrane</keyword>
<proteinExistence type="predicted"/>
<dbReference type="InterPro" id="IPR020846">
    <property type="entry name" value="MFS_dom"/>
</dbReference>
<evidence type="ECO:0000256" key="2">
    <source>
        <dbReference type="ARBA" id="ARBA00022448"/>
    </source>
</evidence>
<evidence type="ECO:0000259" key="8">
    <source>
        <dbReference type="PROSITE" id="PS50850"/>
    </source>
</evidence>
<sequence>MESRRRWWTLTGVALATFMTYLDNNVVNVALPSIQRDMHLTLSGLEWIVSSYILVFSGLMLVGGRLGDVYGRRRLFLAGLTVFTAASLLAGIAGNETTLIVARVLQGVGAAASAPLTLAIISSTFPDPRERTRAVGVWSAVGALALALGPLTGGFISERWHWGWIFLINVPVGAVTIAIIAFSMRETGEAVRRRLDVPGLLTSAVALFSVTYALIEGHDRGWTSALILGAFALAAVSAAVFIAVETRTDDPMVDLSMFRERVFSGGLGAMVLWGFGVMGVYLFTAMYLQNILGFSPTKAGASIIPMALMMIVVAPFAGTVARRFGTNVTVAAGLALNVVGMVMVSFVGEGGSFMDLLPAFVAFGIGSGFTMMPLTDAVIGVLPPARAGAASGVLNASREVSGLLGVTIIGAILTSRQSAVLRGGSTPIHAFLSGYQLAILVGAAIVFVGVPLSLYTLRTRRETPMEAVPVPEPIA</sequence>
<feature type="transmembrane region" description="Helical" evidence="7">
    <location>
        <begin position="195"/>
        <end position="215"/>
    </location>
</feature>
<evidence type="ECO:0000256" key="1">
    <source>
        <dbReference type="ARBA" id="ARBA00004651"/>
    </source>
</evidence>
<dbReference type="InterPro" id="IPR036259">
    <property type="entry name" value="MFS_trans_sf"/>
</dbReference>
<feature type="domain" description="Major facilitator superfamily (MFS) profile" evidence="8">
    <location>
        <begin position="9"/>
        <end position="461"/>
    </location>
</feature>
<dbReference type="Gene3D" id="1.20.1250.20">
    <property type="entry name" value="MFS general substrate transporter like domains"/>
    <property type="match status" value="1"/>
</dbReference>
<organism evidence="9 10">
    <name type="scientific">Actinoallomurus vinaceus</name>
    <dbReference type="NCBI Taxonomy" id="1080074"/>
    <lineage>
        <taxon>Bacteria</taxon>
        <taxon>Bacillati</taxon>
        <taxon>Actinomycetota</taxon>
        <taxon>Actinomycetes</taxon>
        <taxon>Streptosporangiales</taxon>
        <taxon>Thermomonosporaceae</taxon>
        <taxon>Actinoallomurus</taxon>
    </lineage>
</organism>
<dbReference type="SUPFAM" id="SSF103473">
    <property type="entry name" value="MFS general substrate transporter"/>
    <property type="match status" value="1"/>
</dbReference>
<dbReference type="CDD" id="cd17321">
    <property type="entry name" value="MFS_MMR_MDR_like"/>
    <property type="match status" value="1"/>
</dbReference>
<dbReference type="EMBL" id="BAABHK010000008">
    <property type="protein sequence ID" value="GAA4630635.1"/>
    <property type="molecule type" value="Genomic_DNA"/>
</dbReference>
<keyword evidence="4 7" id="KW-0812">Transmembrane</keyword>
<feature type="transmembrane region" description="Helical" evidence="7">
    <location>
        <begin position="221"/>
        <end position="244"/>
    </location>
</feature>
<dbReference type="Gene3D" id="1.20.1720.10">
    <property type="entry name" value="Multidrug resistance protein D"/>
    <property type="match status" value="1"/>
</dbReference>
<keyword evidence="5 7" id="KW-1133">Transmembrane helix</keyword>
<comment type="caution">
    <text evidence="9">The sequence shown here is derived from an EMBL/GenBank/DDBJ whole genome shotgun (WGS) entry which is preliminary data.</text>
</comment>
<dbReference type="Pfam" id="PF07690">
    <property type="entry name" value="MFS_1"/>
    <property type="match status" value="1"/>
</dbReference>
<keyword evidence="10" id="KW-1185">Reference proteome</keyword>
<dbReference type="InterPro" id="IPR011701">
    <property type="entry name" value="MFS"/>
</dbReference>
<evidence type="ECO:0000256" key="7">
    <source>
        <dbReference type="SAM" id="Phobius"/>
    </source>
</evidence>
<feature type="transmembrane region" description="Helical" evidence="7">
    <location>
        <begin position="100"/>
        <end position="122"/>
    </location>
</feature>
<evidence type="ECO:0000256" key="3">
    <source>
        <dbReference type="ARBA" id="ARBA00022475"/>
    </source>
</evidence>
<feature type="transmembrane region" description="Helical" evidence="7">
    <location>
        <begin position="162"/>
        <end position="183"/>
    </location>
</feature>
<feature type="transmembrane region" description="Helical" evidence="7">
    <location>
        <begin position="44"/>
        <end position="63"/>
    </location>
</feature>
<dbReference type="PRINTS" id="PR01036">
    <property type="entry name" value="TCRTETB"/>
</dbReference>
<feature type="transmembrane region" description="Helical" evidence="7">
    <location>
        <begin position="359"/>
        <end position="379"/>
    </location>
</feature>
<dbReference type="InterPro" id="IPR004638">
    <property type="entry name" value="EmrB-like"/>
</dbReference>
<feature type="transmembrane region" description="Helical" evidence="7">
    <location>
        <begin position="400"/>
        <end position="417"/>
    </location>
</feature>
<comment type="subcellular location">
    <subcellularLocation>
        <location evidence="1">Cell membrane</location>
        <topology evidence="1">Multi-pass membrane protein</topology>
    </subcellularLocation>
</comment>
<dbReference type="NCBIfam" id="TIGR00711">
    <property type="entry name" value="efflux_EmrB"/>
    <property type="match status" value="1"/>
</dbReference>
<name>A0ABP8UGK3_9ACTN</name>